<dbReference type="Pfam" id="PF00501">
    <property type="entry name" value="AMP-binding"/>
    <property type="match status" value="1"/>
</dbReference>
<dbReference type="GO" id="GO:0070566">
    <property type="term" value="F:adenylyltransferase activity"/>
    <property type="evidence" value="ECO:0007669"/>
    <property type="project" value="TreeGrafter"/>
</dbReference>
<dbReference type="PROSITE" id="PS00455">
    <property type="entry name" value="AMP_BINDING"/>
    <property type="match status" value="1"/>
</dbReference>
<dbReference type="InterPro" id="IPR020845">
    <property type="entry name" value="AMP-binding_CS"/>
</dbReference>
<dbReference type="AlphaFoldDB" id="A0A810N6L5"/>
<accession>A0A810N6L5</accession>
<dbReference type="PANTHER" id="PTHR22754:SF32">
    <property type="entry name" value="DISCO-INTERACTING PROTEIN 2"/>
    <property type="match status" value="1"/>
</dbReference>
<reference evidence="3" key="1">
    <citation type="submission" date="2020-08" db="EMBL/GenBank/DDBJ databases">
        <title>Whole genome shotgun sequence of Polymorphospora rubra NBRC 101157.</title>
        <authorList>
            <person name="Komaki H."/>
            <person name="Tamura T."/>
        </authorList>
    </citation>
    <scope>NUCLEOTIDE SEQUENCE</scope>
    <source>
        <strain evidence="3">NBRC 101157</strain>
    </source>
</reference>
<dbReference type="InterPro" id="IPR000873">
    <property type="entry name" value="AMP-dep_synth/lig_dom"/>
</dbReference>
<feature type="domain" description="AMP-dependent synthetase/ligase" evidence="2">
    <location>
        <begin position="15"/>
        <end position="307"/>
    </location>
</feature>
<evidence type="ECO:0000313" key="3">
    <source>
        <dbReference type="EMBL" id="BCJ69202.1"/>
    </source>
</evidence>
<dbReference type="PANTHER" id="PTHR22754">
    <property type="entry name" value="DISCO-INTERACTING PROTEIN 2 DIP2 -RELATED"/>
    <property type="match status" value="1"/>
</dbReference>
<dbReference type="GO" id="GO:0006633">
    <property type="term" value="P:fatty acid biosynthetic process"/>
    <property type="evidence" value="ECO:0007669"/>
    <property type="project" value="TreeGrafter"/>
</dbReference>
<dbReference type="GO" id="GO:0005886">
    <property type="term" value="C:plasma membrane"/>
    <property type="evidence" value="ECO:0007669"/>
    <property type="project" value="TreeGrafter"/>
</dbReference>
<comment type="similarity">
    <text evidence="1">Belongs to the ATP-dependent AMP-binding enzyme family.</text>
</comment>
<dbReference type="SUPFAM" id="SSF56801">
    <property type="entry name" value="Acetyl-CoA synthetase-like"/>
    <property type="match status" value="1"/>
</dbReference>
<dbReference type="Proteomes" id="UP000680866">
    <property type="component" value="Chromosome"/>
</dbReference>
<evidence type="ECO:0000259" key="2">
    <source>
        <dbReference type="Pfam" id="PF00501"/>
    </source>
</evidence>
<dbReference type="KEGG" id="pry:Prubr_62230"/>
<protein>
    <recommendedName>
        <fullName evidence="2">AMP-dependent synthetase/ligase domain-containing protein</fullName>
    </recommendedName>
</protein>
<evidence type="ECO:0000256" key="1">
    <source>
        <dbReference type="ARBA" id="ARBA00006432"/>
    </source>
</evidence>
<name>A0A810N6L5_9ACTN</name>
<dbReference type="Gene3D" id="3.40.50.12780">
    <property type="entry name" value="N-terminal domain of ligase-like"/>
    <property type="match status" value="1"/>
</dbReference>
<dbReference type="EMBL" id="AP023359">
    <property type="protein sequence ID" value="BCJ69202.1"/>
    <property type="molecule type" value="Genomic_DNA"/>
</dbReference>
<dbReference type="InterPro" id="IPR042099">
    <property type="entry name" value="ANL_N_sf"/>
</dbReference>
<evidence type="ECO:0000313" key="4">
    <source>
        <dbReference type="Proteomes" id="UP000680866"/>
    </source>
</evidence>
<keyword evidence="4" id="KW-1185">Reference proteome</keyword>
<gene>
    <name evidence="3" type="ORF">Prubr_62230</name>
</gene>
<organism evidence="3 4">
    <name type="scientific">Polymorphospora rubra</name>
    <dbReference type="NCBI Taxonomy" id="338584"/>
    <lineage>
        <taxon>Bacteria</taxon>
        <taxon>Bacillati</taxon>
        <taxon>Actinomycetota</taxon>
        <taxon>Actinomycetes</taxon>
        <taxon>Micromonosporales</taxon>
        <taxon>Micromonosporaceae</taxon>
        <taxon>Polymorphospora</taxon>
    </lineage>
</organism>
<proteinExistence type="inferred from homology"/>
<sequence length="315" mass="32896">MLTDGNRSSGVSAQFTRVAGEFPDRVALRFLSGDGTVTERTYAQLVAERDPVAAALAAEFAPGDRALLLLPPTGPQFVAAFLGCVHAGLVAVPVPLPASGRLNRAGDRLAGIVADCDPVVALVADAAGLPPGVLPDAVRPLALDTLPPAPATGLPDRAPDEIAFLQYSSGSTGTPKAVCNTHDAVLRQVDQLNAMWGFPEPIHVAGWLPLYHDMGMLQQALLPLLTGGTATMMSPATFAADPARWLRAASTYRANWIAGPDFGFARCVEAVPAAEAATLDLGAIRYVANGAEPIREQTVRRFAAHFAAAGLPPRR</sequence>